<accession>A0ACB9BES7</accession>
<comment type="caution">
    <text evidence="1">The sequence shown here is derived from an EMBL/GenBank/DDBJ whole genome shotgun (WGS) entry which is preliminary data.</text>
</comment>
<name>A0ACB9BES7_CICIN</name>
<organism evidence="1 2">
    <name type="scientific">Cichorium intybus</name>
    <name type="common">Chicory</name>
    <dbReference type="NCBI Taxonomy" id="13427"/>
    <lineage>
        <taxon>Eukaryota</taxon>
        <taxon>Viridiplantae</taxon>
        <taxon>Streptophyta</taxon>
        <taxon>Embryophyta</taxon>
        <taxon>Tracheophyta</taxon>
        <taxon>Spermatophyta</taxon>
        <taxon>Magnoliopsida</taxon>
        <taxon>eudicotyledons</taxon>
        <taxon>Gunneridae</taxon>
        <taxon>Pentapetalae</taxon>
        <taxon>asterids</taxon>
        <taxon>campanulids</taxon>
        <taxon>Asterales</taxon>
        <taxon>Asteraceae</taxon>
        <taxon>Cichorioideae</taxon>
        <taxon>Cichorieae</taxon>
        <taxon>Cichoriinae</taxon>
        <taxon>Cichorium</taxon>
    </lineage>
</organism>
<reference evidence="1 2" key="2">
    <citation type="journal article" date="2022" name="Mol. Ecol. Resour.">
        <title>The genomes of chicory, endive, great burdock and yacon provide insights into Asteraceae paleo-polyploidization history and plant inulin production.</title>
        <authorList>
            <person name="Fan W."/>
            <person name="Wang S."/>
            <person name="Wang H."/>
            <person name="Wang A."/>
            <person name="Jiang F."/>
            <person name="Liu H."/>
            <person name="Zhao H."/>
            <person name="Xu D."/>
            <person name="Zhang Y."/>
        </authorList>
    </citation>
    <scope>NUCLEOTIDE SEQUENCE [LARGE SCALE GENOMIC DNA]</scope>
    <source>
        <strain evidence="2">cv. Punajuju</strain>
        <tissue evidence="1">Leaves</tissue>
    </source>
</reference>
<dbReference type="Proteomes" id="UP001055811">
    <property type="component" value="Linkage Group LG06"/>
</dbReference>
<reference evidence="2" key="1">
    <citation type="journal article" date="2022" name="Mol. Ecol. Resour.">
        <title>The genomes of chicory, endive, great burdock and yacon provide insights into Asteraceae palaeo-polyploidization history and plant inulin production.</title>
        <authorList>
            <person name="Fan W."/>
            <person name="Wang S."/>
            <person name="Wang H."/>
            <person name="Wang A."/>
            <person name="Jiang F."/>
            <person name="Liu H."/>
            <person name="Zhao H."/>
            <person name="Xu D."/>
            <person name="Zhang Y."/>
        </authorList>
    </citation>
    <scope>NUCLEOTIDE SEQUENCE [LARGE SCALE GENOMIC DNA]</scope>
    <source>
        <strain evidence="2">cv. Punajuju</strain>
    </source>
</reference>
<evidence type="ECO:0000313" key="2">
    <source>
        <dbReference type="Proteomes" id="UP001055811"/>
    </source>
</evidence>
<keyword evidence="2" id="KW-1185">Reference proteome</keyword>
<gene>
    <name evidence="1" type="ORF">L2E82_31856</name>
</gene>
<dbReference type="EMBL" id="CM042014">
    <property type="protein sequence ID" value="KAI3720859.1"/>
    <property type="molecule type" value="Genomic_DNA"/>
</dbReference>
<evidence type="ECO:0000313" key="1">
    <source>
        <dbReference type="EMBL" id="KAI3720859.1"/>
    </source>
</evidence>
<sequence>MSFCFLCESLLCNIGYELIFPVEYDAKHIFWHVTQKRTCFRRLYSCYLFTSNKKTYFFLDLSLPRRSL</sequence>
<protein>
    <submittedName>
        <fullName evidence="1">Uncharacterized protein</fullName>
    </submittedName>
</protein>
<proteinExistence type="predicted"/>